<dbReference type="EMBL" id="QXFV01001685">
    <property type="protein sequence ID" value="KAE9000427.1"/>
    <property type="molecule type" value="Genomic_DNA"/>
</dbReference>
<evidence type="ECO:0000313" key="3">
    <source>
        <dbReference type="EMBL" id="KAE9000427.1"/>
    </source>
</evidence>
<evidence type="ECO:0000256" key="1">
    <source>
        <dbReference type="SAM" id="SignalP"/>
    </source>
</evidence>
<accession>A0A6A3JNT8</accession>
<dbReference type="EMBL" id="QXFU01001716">
    <property type="protein sequence ID" value="KAE8996810.1"/>
    <property type="molecule type" value="Genomic_DNA"/>
</dbReference>
<proteinExistence type="predicted"/>
<evidence type="ECO:0000313" key="2">
    <source>
        <dbReference type="EMBL" id="KAE8996810.1"/>
    </source>
</evidence>
<dbReference type="Proteomes" id="UP000429607">
    <property type="component" value="Unassembled WGS sequence"/>
</dbReference>
<name>A0A6A3JNT8_9STRA</name>
<dbReference type="AlphaFoldDB" id="A0A6A3JNT8"/>
<evidence type="ECO:0000313" key="4">
    <source>
        <dbReference type="Proteomes" id="UP000429607"/>
    </source>
</evidence>
<evidence type="ECO:0000313" key="5">
    <source>
        <dbReference type="Proteomes" id="UP000435112"/>
    </source>
</evidence>
<reference evidence="4 5" key="1">
    <citation type="submission" date="2018-09" db="EMBL/GenBank/DDBJ databases">
        <title>Genomic investigation of the strawberry pathogen Phytophthora fragariae indicates pathogenicity is determined by transcriptional variation in three key races.</title>
        <authorList>
            <person name="Adams T.M."/>
            <person name="Armitage A.D."/>
            <person name="Sobczyk M.K."/>
            <person name="Bates H.J."/>
            <person name="Dunwell J.M."/>
            <person name="Nellist C.F."/>
            <person name="Harrison R.J."/>
        </authorList>
    </citation>
    <scope>NUCLEOTIDE SEQUENCE [LARGE SCALE GENOMIC DNA]</scope>
    <source>
        <strain evidence="3 4">SCRP249</strain>
        <strain evidence="2 5">SCRP324</strain>
    </source>
</reference>
<feature type="chain" id="PRO_5036164715" evidence="1">
    <location>
        <begin position="22"/>
        <end position="66"/>
    </location>
</feature>
<dbReference type="Proteomes" id="UP000435112">
    <property type="component" value="Unassembled WGS sequence"/>
</dbReference>
<protein>
    <submittedName>
        <fullName evidence="2">Uncharacterized protein</fullName>
    </submittedName>
</protein>
<sequence>MLRSLCSLCACVLQAPRGGRSWPHIPEASTCDSCLNFGSCWIFSMRDFRVSDTTGSQVVICDSQPS</sequence>
<keyword evidence="1" id="KW-0732">Signal</keyword>
<gene>
    <name evidence="3" type="ORF">PR001_g18787</name>
    <name evidence="2" type="ORF">PR002_g19214</name>
</gene>
<organism evidence="2 5">
    <name type="scientific">Phytophthora rubi</name>
    <dbReference type="NCBI Taxonomy" id="129364"/>
    <lineage>
        <taxon>Eukaryota</taxon>
        <taxon>Sar</taxon>
        <taxon>Stramenopiles</taxon>
        <taxon>Oomycota</taxon>
        <taxon>Peronosporomycetes</taxon>
        <taxon>Peronosporales</taxon>
        <taxon>Peronosporaceae</taxon>
        <taxon>Phytophthora</taxon>
    </lineage>
</organism>
<feature type="signal peptide" evidence="1">
    <location>
        <begin position="1"/>
        <end position="21"/>
    </location>
</feature>
<comment type="caution">
    <text evidence="2">The sequence shown here is derived from an EMBL/GenBank/DDBJ whole genome shotgun (WGS) entry which is preliminary data.</text>
</comment>